<evidence type="ECO:0000313" key="1">
    <source>
        <dbReference type="EMBL" id="MCE2594874.1"/>
    </source>
</evidence>
<dbReference type="Proteomes" id="UP001201273">
    <property type="component" value="Unassembled WGS sequence"/>
</dbReference>
<reference evidence="1 2" key="1">
    <citation type="journal article" date="2022" name="Environ. Microbiol. Rep.">
        <title>Eco-phylogenetic analyses reveal divergent evolution of vitamin B12 metabolism in the marine bacterial family 'Psychromonadaceae'.</title>
        <authorList>
            <person name="Jin X."/>
            <person name="Yang Y."/>
            <person name="Cao H."/>
            <person name="Gao B."/>
            <person name="Zhao Z."/>
        </authorList>
    </citation>
    <scope>NUCLEOTIDE SEQUENCE [LARGE SCALE GENOMIC DNA]</scope>
    <source>
        <strain evidence="1 2">MKS20</strain>
    </source>
</reference>
<protein>
    <submittedName>
        <fullName evidence="1">DUF2947 domain-containing protein</fullName>
    </submittedName>
</protein>
<name>A0ABS8WAS1_9GAMM</name>
<dbReference type="Pfam" id="PF11163">
    <property type="entry name" value="DUF2947"/>
    <property type="match status" value="1"/>
</dbReference>
<comment type="caution">
    <text evidence="1">The sequence shown here is derived from an EMBL/GenBank/DDBJ whole genome shotgun (WGS) entry which is preliminary data.</text>
</comment>
<dbReference type="InterPro" id="IPR021334">
    <property type="entry name" value="DUF2947"/>
</dbReference>
<sequence>MSYIALAEHKKAWIFNRQDLPISDEDKAQIKPMQASRAANFWNMTISKQVDHPDFFKKGDWPFSLQTWQDQGEWETVWDSEETALPEMITDHLNWQGNTTVFFCSDRYSIIETTWEVFQRCWKNFLFLDDGTLLIGKKREQVVQFMSNGTFRVGVKPGS</sequence>
<evidence type="ECO:0000313" key="2">
    <source>
        <dbReference type="Proteomes" id="UP001201273"/>
    </source>
</evidence>
<accession>A0ABS8WAS1</accession>
<proteinExistence type="predicted"/>
<dbReference type="EMBL" id="JAIMJA010000007">
    <property type="protein sequence ID" value="MCE2594874.1"/>
    <property type="molecule type" value="Genomic_DNA"/>
</dbReference>
<keyword evidence="2" id="KW-1185">Reference proteome</keyword>
<dbReference type="RefSeq" id="WP_233052384.1">
    <property type="nucleotide sequence ID" value="NZ_JAIMJA010000007.1"/>
</dbReference>
<organism evidence="1 2">
    <name type="scientific">Motilimonas cestriensis</name>
    <dbReference type="NCBI Taxonomy" id="2742685"/>
    <lineage>
        <taxon>Bacteria</taxon>
        <taxon>Pseudomonadati</taxon>
        <taxon>Pseudomonadota</taxon>
        <taxon>Gammaproteobacteria</taxon>
        <taxon>Alteromonadales</taxon>
        <taxon>Alteromonadales genera incertae sedis</taxon>
        <taxon>Motilimonas</taxon>
    </lineage>
</organism>
<gene>
    <name evidence="1" type="ORF">K6Y31_08610</name>
</gene>